<evidence type="ECO:0000256" key="2">
    <source>
        <dbReference type="ARBA" id="ARBA00022723"/>
    </source>
</evidence>
<dbReference type="Proteomes" id="UP001498398">
    <property type="component" value="Unassembled WGS sequence"/>
</dbReference>
<keyword evidence="14" id="KW-1185">Reference proteome</keyword>
<evidence type="ECO:0000256" key="11">
    <source>
        <dbReference type="SAM" id="MobiDB-lite"/>
    </source>
</evidence>
<evidence type="ECO:0000256" key="10">
    <source>
        <dbReference type="PROSITE-ProRule" id="PRU00042"/>
    </source>
</evidence>
<evidence type="ECO:0000256" key="5">
    <source>
        <dbReference type="ARBA" id="ARBA00022833"/>
    </source>
</evidence>
<evidence type="ECO:0000256" key="3">
    <source>
        <dbReference type="ARBA" id="ARBA00022737"/>
    </source>
</evidence>
<dbReference type="SMART" id="SM00355">
    <property type="entry name" value="ZnF_C2H2"/>
    <property type="match status" value="2"/>
</dbReference>
<comment type="caution">
    <text evidence="13">The sequence shown here is derived from an EMBL/GenBank/DDBJ whole genome shotgun (WGS) entry which is preliminary data.</text>
</comment>
<keyword evidence="9" id="KW-0539">Nucleus</keyword>
<feature type="region of interest" description="Disordered" evidence="11">
    <location>
        <begin position="155"/>
        <end position="197"/>
    </location>
</feature>
<dbReference type="PROSITE" id="PS00028">
    <property type="entry name" value="ZINC_FINGER_C2H2_1"/>
    <property type="match status" value="2"/>
</dbReference>
<organism evidence="13 14">
    <name type="scientific">Marasmiellus scandens</name>
    <dbReference type="NCBI Taxonomy" id="2682957"/>
    <lineage>
        <taxon>Eukaryota</taxon>
        <taxon>Fungi</taxon>
        <taxon>Dikarya</taxon>
        <taxon>Basidiomycota</taxon>
        <taxon>Agaricomycotina</taxon>
        <taxon>Agaricomycetes</taxon>
        <taxon>Agaricomycetidae</taxon>
        <taxon>Agaricales</taxon>
        <taxon>Marasmiineae</taxon>
        <taxon>Omphalotaceae</taxon>
        <taxon>Marasmiellus</taxon>
    </lineage>
</organism>
<evidence type="ECO:0000256" key="9">
    <source>
        <dbReference type="ARBA" id="ARBA00023242"/>
    </source>
</evidence>
<keyword evidence="4 10" id="KW-0863">Zinc-finger</keyword>
<dbReference type="PANTHER" id="PTHR46105:SF5">
    <property type="entry name" value="ZINC FINGER AND BTB DOMAIN-CONTAINING PROTEIN 44 ISOFORM X1"/>
    <property type="match status" value="1"/>
</dbReference>
<evidence type="ECO:0000256" key="1">
    <source>
        <dbReference type="ARBA" id="ARBA00004123"/>
    </source>
</evidence>
<dbReference type="InterPro" id="IPR036236">
    <property type="entry name" value="Znf_C2H2_sf"/>
</dbReference>
<protein>
    <recommendedName>
        <fullName evidence="12">C2H2-type domain-containing protein</fullName>
    </recommendedName>
</protein>
<dbReference type="Gene3D" id="3.30.160.60">
    <property type="entry name" value="Classic Zinc Finger"/>
    <property type="match status" value="1"/>
</dbReference>
<dbReference type="InterPro" id="IPR013087">
    <property type="entry name" value="Znf_C2H2_type"/>
</dbReference>
<keyword evidence="2" id="KW-0479">Metal-binding</keyword>
<comment type="subcellular location">
    <subcellularLocation>
        <location evidence="1">Nucleus</location>
    </subcellularLocation>
</comment>
<dbReference type="SUPFAM" id="SSF57667">
    <property type="entry name" value="beta-beta-alpha zinc fingers"/>
    <property type="match status" value="1"/>
</dbReference>
<evidence type="ECO:0000259" key="12">
    <source>
        <dbReference type="PROSITE" id="PS50157"/>
    </source>
</evidence>
<feature type="domain" description="C2H2-type" evidence="12">
    <location>
        <begin position="204"/>
        <end position="231"/>
    </location>
</feature>
<keyword evidence="5" id="KW-0862">Zinc</keyword>
<evidence type="ECO:0000256" key="6">
    <source>
        <dbReference type="ARBA" id="ARBA00023015"/>
    </source>
</evidence>
<accession>A0ABR1JY29</accession>
<evidence type="ECO:0000256" key="4">
    <source>
        <dbReference type="ARBA" id="ARBA00022771"/>
    </source>
</evidence>
<dbReference type="PROSITE" id="PS50157">
    <property type="entry name" value="ZINC_FINGER_C2H2_2"/>
    <property type="match status" value="2"/>
</dbReference>
<evidence type="ECO:0000256" key="7">
    <source>
        <dbReference type="ARBA" id="ARBA00023125"/>
    </source>
</evidence>
<name>A0ABR1JY29_9AGAR</name>
<evidence type="ECO:0000313" key="13">
    <source>
        <dbReference type="EMBL" id="KAK7468969.1"/>
    </source>
</evidence>
<proteinExistence type="predicted"/>
<keyword evidence="3" id="KW-0677">Repeat</keyword>
<keyword evidence="8" id="KW-0804">Transcription</keyword>
<sequence length="255" mass="28040">MSYHNDQWYGPGASSSGQPDVWDMCEDMYDSGSGFPEARNSQALETAHNSQYQYSMWDPTSADPNFSSSQFPTAMASASFYKTANVRDTYSYPSSASQSSQATGTVHNLPPLQIPEQVRHPTGASAVSPHSLSSLSAYPPHHNWNVPIPIPETRRASGPYFTSPSSPDQHGVSFDSNANRPVGTAATRRASQRRRRNKDVVGKYVCDICSQDFTAAHNLRHHKNSHMGVRPFGCDVCGAEFGTLHVLARHKRAKH</sequence>
<reference evidence="13 14" key="1">
    <citation type="submission" date="2024-01" db="EMBL/GenBank/DDBJ databases">
        <title>A draft genome for the cacao thread blight pathogen Marasmiellus scandens.</title>
        <authorList>
            <person name="Baruah I.K."/>
            <person name="Leung J."/>
            <person name="Bukari Y."/>
            <person name="Amoako-Attah I."/>
            <person name="Meinhardt L.W."/>
            <person name="Bailey B.A."/>
            <person name="Cohen S.P."/>
        </authorList>
    </citation>
    <scope>NUCLEOTIDE SEQUENCE [LARGE SCALE GENOMIC DNA]</scope>
    <source>
        <strain evidence="13 14">GH-19</strain>
    </source>
</reference>
<dbReference type="InterPro" id="IPR050457">
    <property type="entry name" value="ZnFinger_BTB_dom_contain"/>
</dbReference>
<keyword evidence="7" id="KW-0238">DNA-binding</keyword>
<evidence type="ECO:0000256" key="8">
    <source>
        <dbReference type="ARBA" id="ARBA00023163"/>
    </source>
</evidence>
<evidence type="ECO:0000313" key="14">
    <source>
        <dbReference type="Proteomes" id="UP001498398"/>
    </source>
</evidence>
<dbReference type="Pfam" id="PF13912">
    <property type="entry name" value="zf-C2H2_6"/>
    <property type="match status" value="2"/>
</dbReference>
<dbReference type="PANTHER" id="PTHR46105">
    <property type="entry name" value="AGAP004733-PA"/>
    <property type="match status" value="1"/>
</dbReference>
<dbReference type="EMBL" id="JBANRG010000003">
    <property type="protein sequence ID" value="KAK7468969.1"/>
    <property type="molecule type" value="Genomic_DNA"/>
</dbReference>
<feature type="domain" description="C2H2-type" evidence="12">
    <location>
        <begin position="232"/>
        <end position="255"/>
    </location>
</feature>
<feature type="compositionally biased region" description="Polar residues" evidence="11">
    <location>
        <begin position="160"/>
        <end position="179"/>
    </location>
</feature>
<keyword evidence="6" id="KW-0805">Transcription regulation</keyword>
<gene>
    <name evidence="13" type="ORF">VKT23_003468</name>
</gene>